<dbReference type="FunFam" id="3.80.10.10:FF:001869">
    <property type="entry name" value="Leucine-rich repeat protein kinase family protein"/>
    <property type="match status" value="1"/>
</dbReference>
<keyword evidence="2" id="KW-0433">Leucine-rich repeat</keyword>
<evidence type="ECO:0000256" key="11">
    <source>
        <dbReference type="SAM" id="Phobius"/>
    </source>
</evidence>
<evidence type="ECO:0000259" key="13">
    <source>
        <dbReference type="PROSITE" id="PS50011"/>
    </source>
</evidence>
<feature type="signal peptide" evidence="12">
    <location>
        <begin position="1"/>
        <end position="17"/>
    </location>
</feature>
<evidence type="ECO:0000256" key="3">
    <source>
        <dbReference type="ARBA" id="ARBA00022692"/>
    </source>
</evidence>
<dbReference type="Pfam" id="PF13855">
    <property type="entry name" value="LRR_8"/>
    <property type="match status" value="1"/>
</dbReference>
<keyword evidence="12" id="KW-0732">Signal</keyword>
<dbReference type="EMBL" id="JAEFBJ010000012">
    <property type="protein sequence ID" value="KAG7546776.1"/>
    <property type="molecule type" value="Genomic_DNA"/>
</dbReference>
<feature type="chain" id="PRO_5035816281" evidence="12">
    <location>
        <begin position="18"/>
        <end position="639"/>
    </location>
</feature>
<dbReference type="SMART" id="SM00219">
    <property type="entry name" value="TyrKc"/>
    <property type="match status" value="1"/>
</dbReference>
<dbReference type="AlphaFoldDB" id="A0A8T1YKU2"/>
<comment type="subcellular location">
    <subcellularLocation>
        <location evidence="1">Membrane</location>
    </subcellularLocation>
</comment>
<feature type="compositionally biased region" description="Basic residues" evidence="10">
    <location>
        <begin position="629"/>
        <end position="639"/>
    </location>
</feature>
<dbReference type="Proteomes" id="UP000694251">
    <property type="component" value="Chromosome 12"/>
</dbReference>
<dbReference type="PROSITE" id="PS50011">
    <property type="entry name" value="PROTEIN_KINASE_DOM"/>
    <property type="match status" value="1"/>
</dbReference>
<gene>
    <name evidence="14" type="ORF">ISN44_As12g021020</name>
</gene>
<dbReference type="InterPro" id="IPR020635">
    <property type="entry name" value="Tyr_kinase_cat_dom"/>
</dbReference>
<keyword evidence="14" id="KW-0418">Kinase</keyword>
<keyword evidence="5" id="KW-0547">Nucleotide-binding</keyword>
<keyword evidence="14" id="KW-0808">Transferase</keyword>
<dbReference type="PANTHER" id="PTHR48056:SF81">
    <property type="entry name" value="RECEPTOR PROTEIN-TYROSINE KINASE CEPR1"/>
    <property type="match status" value="1"/>
</dbReference>
<name>A0A8T1YKU2_ARASU</name>
<keyword evidence="8 11" id="KW-0472">Membrane</keyword>
<dbReference type="PANTHER" id="PTHR48056">
    <property type="entry name" value="LRR RECEPTOR-LIKE SERINE/THREONINE-PROTEIN KINASE-RELATED"/>
    <property type="match status" value="1"/>
</dbReference>
<comment type="caution">
    <text evidence="14">The sequence shown here is derived from an EMBL/GenBank/DDBJ whole genome shotgun (WGS) entry which is preliminary data.</text>
</comment>
<evidence type="ECO:0000256" key="6">
    <source>
        <dbReference type="ARBA" id="ARBA00022840"/>
    </source>
</evidence>
<protein>
    <submittedName>
        <fullName evidence="14">Protein kinase domain</fullName>
    </submittedName>
</protein>
<accession>A0A8T1YKU2</accession>
<dbReference type="InterPro" id="IPR001245">
    <property type="entry name" value="Ser-Thr/Tyr_kinase_cat_dom"/>
</dbReference>
<keyword evidence="9" id="KW-0325">Glycoprotein</keyword>
<dbReference type="InterPro" id="IPR001611">
    <property type="entry name" value="Leu-rich_rpt"/>
</dbReference>
<dbReference type="GO" id="GO:0005524">
    <property type="term" value="F:ATP binding"/>
    <property type="evidence" value="ECO:0007669"/>
    <property type="project" value="UniProtKB-KW"/>
</dbReference>
<feature type="domain" description="Protein kinase" evidence="13">
    <location>
        <begin position="268"/>
        <end position="566"/>
    </location>
</feature>
<dbReference type="OrthoDB" id="1914767at2759"/>
<evidence type="ECO:0000256" key="12">
    <source>
        <dbReference type="SAM" id="SignalP"/>
    </source>
</evidence>
<evidence type="ECO:0000313" key="14">
    <source>
        <dbReference type="EMBL" id="KAG7546776.1"/>
    </source>
</evidence>
<dbReference type="InterPro" id="IPR000719">
    <property type="entry name" value="Prot_kinase_dom"/>
</dbReference>
<evidence type="ECO:0000256" key="1">
    <source>
        <dbReference type="ARBA" id="ARBA00004370"/>
    </source>
</evidence>
<reference evidence="14 15" key="1">
    <citation type="submission" date="2020-12" db="EMBL/GenBank/DDBJ databases">
        <title>Concerted genomic and epigenomic changes stabilize Arabidopsis allopolyploids.</title>
        <authorList>
            <person name="Chen Z."/>
        </authorList>
    </citation>
    <scope>NUCLEOTIDE SEQUENCE [LARGE SCALE GENOMIC DNA]</scope>
    <source>
        <strain evidence="14">As9502</strain>
        <tissue evidence="14">Leaf</tissue>
    </source>
</reference>
<evidence type="ECO:0000256" key="10">
    <source>
        <dbReference type="SAM" id="MobiDB-lite"/>
    </source>
</evidence>
<evidence type="ECO:0000256" key="5">
    <source>
        <dbReference type="ARBA" id="ARBA00022741"/>
    </source>
</evidence>
<dbReference type="FunFam" id="3.30.200.20:FF:000944">
    <property type="entry name" value="Leucine-rich repeat protein kinase family protein"/>
    <property type="match status" value="1"/>
</dbReference>
<evidence type="ECO:0000256" key="4">
    <source>
        <dbReference type="ARBA" id="ARBA00022737"/>
    </source>
</evidence>
<keyword evidence="4" id="KW-0677">Repeat</keyword>
<evidence type="ECO:0000313" key="15">
    <source>
        <dbReference type="Proteomes" id="UP000694251"/>
    </source>
</evidence>
<keyword evidence="3 11" id="KW-0812">Transmembrane</keyword>
<organism evidence="14 15">
    <name type="scientific">Arabidopsis suecica</name>
    <name type="common">Swedish thale-cress</name>
    <name type="synonym">Cardaminopsis suecica</name>
    <dbReference type="NCBI Taxonomy" id="45249"/>
    <lineage>
        <taxon>Eukaryota</taxon>
        <taxon>Viridiplantae</taxon>
        <taxon>Streptophyta</taxon>
        <taxon>Embryophyta</taxon>
        <taxon>Tracheophyta</taxon>
        <taxon>Spermatophyta</taxon>
        <taxon>Magnoliopsida</taxon>
        <taxon>eudicotyledons</taxon>
        <taxon>Gunneridae</taxon>
        <taxon>Pentapetalae</taxon>
        <taxon>rosids</taxon>
        <taxon>malvids</taxon>
        <taxon>Brassicales</taxon>
        <taxon>Brassicaceae</taxon>
        <taxon>Camelineae</taxon>
        <taxon>Arabidopsis</taxon>
    </lineage>
</organism>
<evidence type="ECO:0000256" key="8">
    <source>
        <dbReference type="ARBA" id="ARBA00023136"/>
    </source>
</evidence>
<sequence>MASSVFFFIFFLTLSSSYLPLSVFSATVVEDLANLSPPPDFNTTISNNCLRDPLLRYCNNTSSSPLDFVEIFRSTIVASHLCNESKNPNCVESFPRIRIHGRPKTAALYLSFDFFWKYCPLTVVDIELVNNSLTNGFPTNVLSCAQIRTLDLSYNQFSGFVPVQDLSGLTNLTHLNLSYNRFSENKISDSEFFKRFNASSFIQSGVLPNVKRYKMKVLVLLIVFPIMVILLCFCFGWLCIKRPDYFPRTCRRSYKFTYAMLEAATDEFSDQNLVSTSNGVDIFRGTLRDGTETKIEVYKEKVSSEKRREFAEECEAVFKLRHKNLVRVLGWCNSRNMRALVTEWVQGENVETWLSSSSALSWRRRLRVVLGVVEGICYLSDQWPEITFDLTTSSVLLSDDNQEPLISHFKIGDGNNLSTNIFNFGLFLVEMITNLRPDMEQEDSERRYLEYIRVHYPDNLERVIDEKMKIDERTFDQVKQAITLGLMCTDKPPLKQPSLTQIYDLLNHCFSEIVPVDQDNFGSVKIELKFGQFEINAPSLQLSSLQSDCSMRKTEKGIRIQISSWRNPTKLQRRWWLHRCGELRCEWLQLTPKPSMSYRTKQENEHEDLPIYKHEPSNLAGSALASNLQRRRGRIRPKD</sequence>
<dbReference type="Pfam" id="PF07714">
    <property type="entry name" value="PK_Tyr_Ser-Thr"/>
    <property type="match status" value="1"/>
</dbReference>
<dbReference type="GO" id="GO:0016020">
    <property type="term" value="C:membrane"/>
    <property type="evidence" value="ECO:0007669"/>
    <property type="project" value="UniProtKB-SubCell"/>
</dbReference>
<proteinExistence type="predicted"/>
<feature type="transmembrane region" description="Helical" evidence="11">
    <location>
        <begin position="217"/>
        <end position="240"/>
    </location>
</feature>
<feature type="region of interest" description="Disordered" evidence="10">
    <location>
        <begin position="610"/>
        <end position="639"/>
    </location>
</feature>
<keyword evidence="15" id="KW-1185">Reference proteome</keyword>
<keyword evidence="7 11" id="KW-1133">Transmembrane helix</keyword>
<evidence type="ECO:0000256" key="9">
    <source>
        <dbReference type="ARBA" id="ARBA00023180"/>
    </source>
</evidence>
<evidence type="ECO:0000256" key="2">
    <source>
        <dbReference type="ARBA" id="ARBA00022614"/>
    </source>
</evidence>
<dbReference type="GO" id="GO:0004713">
    <property type="term" value="F:protein tyrosine kinase activity"/>
    <property type="evidence" value="ECO:0007669"/>
    <property type="project" value="InterPro"/>
</dbReference>
<evidence type="ECO:0000256" key="7">
    <source>
        <dbReference type="ARBA" id="ARBA00022989"/>
    </source>
</evidence>
<keyword evidence="6" id="KW-0067">ATP-binding</keyword>
<dbReference type="InterPro" id="IPR050647">
    <property type="entry name" value="Plant_LRR-RLKs"/>
</dbReference>